<dbReference type="SMART" id="SM00462">
    <property type="entry name" value="PTB"/>
    <property type="match status" value="1"/>
</dbReference>
<dbReference type="Pfam" id="PF00640">
    <property type="entry name" value="PID"/>
    <property type="match status" value="1"/>
</dbReference>
<dbReference type="PROSITE" id="PS01179">
    <property type="entry name" value="PID"/>
    <property type="match status" value="1"/>
</dbReference>
<dbReference type="AlphaFoldDB" id="A0AAV9S569"/>
<comment type="caution">
    <text evidence="2">The sequence shown here is derived from an EMBL/GenBank/DDBJ whole genome shotgun (WGS) entry which is preliminary data.</text>
</comment>
<dbReference type="InterPro" id="IPR006020">
    <property type="entry name" value="PTB/PI_dom"/>
</dbReference>
<sequence length="367" mass="39626">MTETQQTAGNCLAPGQPVIRTWPLYRTTGPLSDTMSRFEGDGVRYKAKLIGMDPLPDAQGEKMCLDSMMKLKGFEVAARRQGKHKMRIWLKISSGGLKILDERTGIVLHDQDRTRISSVTKDKSDPRALAYIYKHEDAYILFYIKTATQADPIVLDILEVCQRVDQETSHQTVKTQDSSLVELNKDLAYPAMGAAFENVFSPPPVSSSGLTNQTSSSNELMEIFSPPLTDPLTPNHIASVSQPASPAESPQQTLSATQILSMFPTQPPGGSPYISPPLSPSAMPWGQQGLVGNQLTGSWPSTPGVPAPLDVTAPPAVVLPQPGFMMMMSPAAPPSLNEYPNPLNSISMLNRTTGAPGAPGLDNNPFL</sequence>
<gene>
    <name evidence="2" type="ORF">CRENBAI_014026</name>
</gene>
<feature type="domain" description="PID" evidence="1">
    <location>
        <begin position="40"/>
        <end position="167"/>
    </location>
</feature>
<dbReference type="Gene3D" id="2.30.29.30">
    <property type="entry name" value="Pleckstrin-homology domain (PH domain)/Phosphotyrosine-binding domain (PTB)"/>
    <property type="match status" value="1"/>
</dbReference>
<dbReference type="PANTHER" id="PTHR47695">
    <property type="entry name" value="PID DOMAIN-CONTAINING PROTEIN"/>
    <property type="match status" value="1"/>
</dbReference>
<evidence type="ECO:0000259" key="1">
    <source>
        <dbReference type="PROSITE" id="PS01179"/>
    </source>
</evidence>
<evidence type="ECO:0000313" key="3">
    <source>
        <dbReference type="Proteomes" id="UP001311232"/>
    </source>
</evidence>
<dbReference type="EMBL" id="JAHHUM010000893">
    <property type="protein sequence ID" value="KAK5616333.1"/>
    <property type="molecule type" value="Genomic_DNA"/>
</dbReference>
<evidence type="ECO:0000313" key="2">
    <source>
        <dbReference type="EMBL" id="KAK5616333.1"/>
    </source>
</evidence>
<keyword evidence="3" id="KW-1185">Reference proteome</keyword>
<dbReference type="InterPro" id="IPR011993">
    <property type="entry name" value="PH-like_dom_sf"/>
</dbReference>
<proteinExistence type="predicted"/>
<organism evidence="2 3">
    <name type="scientific">Crenichthys baileyi</name>
    <name type="common">White River springfish</name>
    <dbReference type="NCBI Taxonomy" id="28760"/>
    <lineage>
        <taxon>Eukaryota</taxon>
        <taxon>Metazoa</taxon>
        <taxon>Chordata</taxon>
        <taxon>Craniata</taxon>
        <taxon>Vertebrata</taxon>
        <taxon>Euteleostomi</taxon>
        <taxon>Actinopterygii</taxon>
        <taxon>Neopterygii</taxon>
        <taxon>Teleostei</taxon>
        <taxon>Neoteleostei</taxon>
        <taxon>Acanthomorphata</taxon>
        <taxon>Ovalentaria</taxon>
        <taxon>Atherinomorphae</taxon>
        <taxon>Cyprinodontiformes</taxon>
        <taxon>Goodeidae</taxon>
        <taxon>Crenichthys</taxon>
    </lineage>
</organism>
<dbReference type="Proteomes" id="UP001311232">
    <property type="component" value="Unassembled WGS sequence"/>
</dbReference>
<dbReference type="Pfam" id="PF21792">
    <property type="entry name" value="DAB2_SBM"/>
    <property type="match status" value="1"/>
</dbReference>
<dbReference type="SUPFAM" id="SSF50729">
    <property type="entry name" value="PH domain-like"/>
    <property type="match status" value="1"/>
</dbReference>
<accession>A0AAV9S569</accession>
<name>A0AAV9S569_9TELE</name>
<dbReference type="PANTHER" id="PTHR47695:SF3">
    <property type="entry name" value="PID DOMAIN-CONTAINING PROTEIN"/>
    <property type="match status" value="1"/>
</dbReference>
<reference evidence="2 3" key="1">
    <citation type="submission" date="2021-06" db="EMBL/GenBank/DDBJ databases">
        <authorList>
            <person name="Palmer J.M."/>
        </authorList>
    </citation>
    <scope>NUCLEOTIDE SEQUENCE [LARGE SCALE GENOMIC DNA]</scope>
    <source>
        <strain evidence="2 3">MEX-2019</strain>
        <tissue evidence="2">Muscle</tissue>
    </source>
</reference>
<dbReference type="GO" id="GO:0005737">
    <property type="term" value="C:cytoplasm"/>
    <property type="evidence" value="ECO:0007669"/>
    <property type="project" value="TreeGrafter"/>
</dbReference>
<protein>
    <recommendedName>
        <fullName evidence="1">PID domain-containing protein</fullName>
    </recommendedName>
</protein>
<dbReference type="InterPro" id="IPR048559">
    <property type="entry name" value="DAB1/2_SBM"/>
</dbReference>